<dbReference type="EMBL" id="QEAN01000357">
    <property type="protein sequence ID" value="TPX39251.1"/>
    <property type="molecule type" value="Genomic_DNA"/>
</dbReference>
<proteinExistence type="predicted"/>
<name>A0A507DIV3_9FUNG</name>
<keyword evidence="1" id="KW-0472">Membrane</keyword>
<keyword evidence="4" id="KW-1185">Reference proteome</keyword>
<reference evidence="4 5" key="1">
    <citation type="journal article" date="2019" name="Sci. Rep.">
        <title>Comparative genomics of chytrid fungi reveal insights into the obligate biotrophic and pathogenic lifestyle of Synchytrium endobioticum.</title>
        <authorList>
            <person name="van de Vossenberg B.T.L.H."/>
            <person name="Warris S."/>
            <person name="Nguyen H.D.T."/>
            <person name="van Gent-Pelzer M.P.E."/>
            <person name="Joly D.L."/>
            <person name="van de Geest H.C."/>
            <person name="Bonants P.J.M."/>
            <person name="Smith D.S."/>
            <person name="Levesque C.A."/>
            <person name="van der Lee T.A.J."/>
        </authorList>
    </citation>
    <scope>NUCLEOTIDE SEQUENCE [LARGE SCALE GENOMIC DNA]</scope>
    <source>
        <strain evidence="3 5">LEV6574</strain>
        <strain evidence="2 4">MB42</strain>
    </source>
</reference>
<organism evidence="3 5">
    <name type="scientific">Synchytrium endobioticum</name>
    <dbReference type="NCBI Taxonomy" id="286115"/>
    <lineage>
        <taxon>Eukaryota</taxon>
        <taxon>Fungi</taxon>
        <taxon>Fungi incertae sedis</taxon>
        <taxon>Chytridiomycota</taxon>
        <taxon>Chytridiomycota incertae sedis</taxon>
        <taxon>Chytridiomycetes</taxon>
        <taxon>Synchytriales</taxon>
        <taxon>Synchytriaceae</taxon>
        <taxon>Synchytrium</taxon>
    </lineage>
</organism>
<dbReference type="AlphaFoldDB" id="A0A507DIV3"/>
<evidence type="ECO:0000313" key="5">
    <source>
        <dbReference type="Proteomes" id="UP000320475"/>
    </source>
</evidence>
<dbReference type="EMBL" id="QEAM01000012">
    <property type="protein sequence ID" value="TPX50838.1"/>
    <property type="molecule type" value="Genomic_DNA"/>
</dbReference>
<evidence type="ECO:0000313" key="4">
    <source>
        <dbReference type="Proteomes" id="UP000317494"/>
    </source>
</evidence>
<evidence type="ECO:0000256" key="1">
    <source>
        <dbReference type="SAM" id="Phobius"/>
    </source>
</evidence>
<accession>A0A507DIV3</accession>
<feature type="transmembrane region" description="Helical" evidence="1">
    <location>
        <begin position="50"/>
        <end position="69"/>
    </location>
</feature>
<comment type="caution">
    <text evidence="3">The sequence shown here is derived from an EMBL/GenBank/DDBJ whole genome shotgun (WGS) entry which is preliminary data.</text>
</comment>
<gene>
    <name evidence="3" type="ORF">SeLEV6574_g00643</name>
    <name evidence="2" type="ORF">SeMB42_g06396</name>
</gene>
<keyword evidence="1" id="KW-0812">Transmembrane</keyword>
<dbReference type="Proteomes" id="UP000317494">
    <property type="component" value="Unassembled WGS sequence"/>
</dbReference>
<evidence type="ECO:0000313" key="3">
    <source>
        <dbReference type="EMBL" id="TPX50838.1"/>
    </source>
</evidence>
<keyword evidence="1" id="KW-1133">Transmembrane helix</keyword>
<evidence type="ECO:0000313" key="2">
    <source>
        <dbReference type="EMBL" id="TPX39251.1"/>
    </source>
</evidence>
<protein>
    <submittedName>
        <fullName evidence="3">Uncharacterized protein</fullName>
    </submittedName>
</protein>
<sequence length="166" mass="18033">MLGTPTLSTFVGLLCSEKWKTHTRMPERKLLGSDKHPSQWKSTGFSIDGSGSLAAVAAIAVLVFAGAQLQFRPFVERVTKFGGTAAAVLAIGSLVGLLLMPTGNLQKAREQQNVYSTRLKAQVVPMISPERTLILVLGRVLMTTTTIWLTPERITILVLRCQSPND</sequence>
<feature type="transmembrane region" description="Helical" evidence="1">
    <location>
        <begin position="81"/>
        <end position="100"/>
    </location>
</feature>
<dbReference type="Proteomes" id="UP000320475">
    <property type="component" value="Unassembled WGS sequence"/>
</dbReference>
<dbReference type="VEuPathDB" id="FungiDB:SeMB42_g06396"/>